<evidence type="ECO:0000313" key="4">
    <source>
        <dbReference type="Proteomes" id="UP000499080"/>
    </source>
</evidence>
<proteinExistence type="predicted"/>
<evidence type="ECO:0000313" key="2">
    <source>
        <dbReference type="EMBL" id="GBN64065.1"/>
    </source>
</evidence>
<gene>
    <name evidence="2" type="ORF">AVEN_157529_1</name>
    <name evidence="3" type="ORF">AVEN_179925_1</name>
</gene>
<comment type="caution">
    <text evidence="3">The sequence shown here is derived from an EMBL/GenBank/DDBJ whole genome shotgun (WGS) entry which is preliminary data.</text>
</comment>
<reference evidence="3 4" key="1">
    <citation type="journal article" date="2019" name="Sci. Rep.">
        <title>Orb-weaving spider Araneus ventricosus genome elucidates the spidroin gene catalogue.</title>
        <authorList>
            <person name="Kono N."/>
            <person name="Nakamura H."/>
            <person name="Ohtoshi R."/>
            <person name="Moran D.A.P."/>
            <person name="Shinohara A."/>
            <person name="Yoshida Y."/>
            <person name="Fujiwara M."/>
            <person name="Mori M."/>
            <person name="Tomita M."/>
            <person name="Arakawa K."/>
        </authorList>
    </citation>
    <scope>NUCLEOTIDE SEQUENCE [LARGE SCALE GENOMIC DNA]</scope>
</reference>
<dbReference type="AlphaFoldDB" id="A0A4Y2QL64"/>
<evidence type="ECO:0008006" key="5">
    <source>
        <dbReference type="Google" id="ProtNLM"/>
    </source>
</evidence>
<name>A0A4Y2QL64_ARAVE</name>
<dbReference type="EMBL" id="BGPR01139283">
    <property type="protein sequence ID" value="GBN64065.1"/>
    <property type="molecule type" value="Genomic_DNA"/>
</dbReference>
<feature type="region of interest" description="Disordered" evidence="1">
    <location>
        <begin position="1"/>
        <end position="23"/>
    </location>
</feature>
<evidence type="ECO:0000256" key="1">
    <source>
        <dbReference type="SAM" id="MobiDB-lite"/>
    </source>
</evidence>
<sequence>MEATSPRECASTRMGQRRSGEGSTFCVKGNQIITQRWSTKMQNYNTVQAELLSFQKAIDHATNLPQQPIAILVDNQASVLAADNLKSRNPIARTI</sequence>
<organism evidence="3 4">
    <name type="scientific">Araneus ventricosus</name>
    <name type="common">Orbweaver spider</name>
    <name type="synonym">Epeira ventricosa</name>
    <dbReference type="NCBI Taxonomy" id="182803"/>
    <lineage>
        <taxon>Eukaryota</taxon>
        <taxon>Metazoa</taxon>
        <taxon>Ecdysozoa</taxon>
        <taxon>Arthropoda</taxon>
        <taxon>Chelicerata</taxon>
        <taxon>Arachnida</taxon>
        <taxon>Araneae</taxon>
        <taxon>Araneomorphae</taxon>
        <taxon>Entelegynae</taxon>
        <taxon>Araneoidea</taxon>
        <taxon>Araneidae</taxon>
        <taxon>Araneus</taxon>
    </lineage>
</organism>
<protein>
    <recommendedName>
        <fullName evidence="5">RNase H type-1 domain-containing protein</fullName>
    </recommendedName>
</protein>
<accession>A0A4Y2QL64</accession>
<keyword evidence="4" id="KW-1185">Reference proteome</keyword>
<dbReference type="EMBL" id="BGPR01139285">
    <property type="protein sequence ID" value="GBN64071.1"/>
    <property type="molecule type" value="Genomic_DNA"/>
</dbReference>
<dbReference type="Proteomes" id="UP000499080">
    <property type="component" value="Unassembled WGS sequence"/>
</dbReference>
<evidence type="ECO:0000313" key="3">
    <source>
        <dbReference type="EMBL" id="GBN64071.1"/>
    </source>
</evidence>